<dbReference type="PANTHER" id="PTHR38430">
    <property type="entry name" value="PROTEIN-ARGININE KINASE ACTIVATOR PROTEIN"/>
    <property type="match status" value="1"/>
</dbReference>
<name>A0A379C474_9FIRM</name>
<dbReference type="InterPro" id="IPR025542">
    <property type="entry name" value="YacH"/>
</dbReference>
<organism evidence="2 3">
    <name type="scientific">Peptoniphilus lacrimalis</name>
    <dbReference type="NCBI Taxonomy" id="33031"/>
    <lineage>
        <taxon>Bacteria</taxon>
        <taxon>Bacillati</taxon>
        <taxon>Bacillota</taxon>
        <taxon>Tissierellia</taxon>
        <taxon>Tissierellales</taxon>
        <taxon>Peptoniphilaceae</taxon>
        <taxon>Peptoniphilus</taxon>
    </lineage>
</organism>
<reference evidence="2 3" key="1">
    <citation type="submission" date="2018-06" db="EMBL/GenBank/DDBJ databases">
        <authorList>
            <consortium name="Pathogen Informatics"/>
            <person name="Doyle S."/>
        </authorList>
    </citation>
    <scope>NUCLEOTIDE SEQUENCE [LARGE SCALE GENOMIC DNA]</scope>
    <source>
        <strain evidence="2 3">NCTC13149</strain>
    </source>
</reference>
<dbReference type="EMBL" id="UGSZ01000001">
    <property type="protein sequence ID" value="SUB56535.1"/>
    <property type="molecule type" value="Genomic_DNA"/>
</dbReference>
<dbReference type="PROSITE" id="PS50151">
    <property type="entry name" value="UVR"/>
    <property type="match status" value="1"/>
</dbReference>
<dbReference type="GO" id="GO:0046870">
    <property type="term" value="F:cadmium ion binding"/>
    <property type="evidence" value="ECO:0007669"/>
    <property type="project" value="TreeGrafter"/>
</dbReference>
<evidence type="ECO:0000259" key="1">
    <source>
        <dbReference type="PROSITE" id="PS50151"/>
    </source>
</evidence>
<dbReference type="Proteomes" id="UP000255517">
    <property type="component" value="Unassembled WGS sequence"/>
</dbReference>
<dbReference type="GO" id="GO:1990170">
    <property type="term" value="P:stress response to cadmium ion"/>
    <property type="evidence" value="ECO:0007669"/>
    <property type="project" value="TreeGrafter"/>
</dbReference>
<dbReference type="PANTHER" id="PTHR38430:SF1">
    <property type="entry name" value="PROTEIN-ARGININE KINASE ACTIVATOR PROTEIN"/>
    <property type="match status" value="1"/>
</dbReference>
<dbReference type="InterPro" id="IPR036876">
    <property type="entry name" value="UVR_dom_sf"/>
</dbReference>
<evidence type="ECO:0000313" key="3">
    <source>
        <dbReference type="Proteomes" id="UP000255517"/>
    </source>
</evidence>
<protein>
    <submittedName>
        <fullName evidence="2">Uncharacterized protein with conserved CXXC pairs</fullName>
    </submittedName>
</protein>
<dbReference type="Gene3D" id="4.10.860.10">
    <property type="entry name" value="UVR domain"/>
    <property type="match status" value="1"/>
</dbReference>
<dbReference type="STRING" id="1122949.GCA_000378725_00876"/>
<dbReference type="OrthoDB" id="9788704at2"/>
<dbReference type="AlphaFoldDB" id="A0A379C474"/>
<dbReference type="PIRSF" id="PIRSF015034">
    <property type="entry name" value="YacH"/>
    <property type="match status" value="1"/>
</dbReference>
<dbReference type="InterPro" id="IPR001943">
    <property type="entry name" value="UVR_dom"/>
</dbReference>
<dbReference type="SUPFAM" id="SSF46600">
    <property type="entry name" value="C-terminal UvrC-binding domain of UvrB"/>
    <property type="match status" value="1"/>
</dbReference>
<sequence length="168" mass="19104">MICDNCKKRESVISYTMIHDNKIEEIHLCQVCAEQKMKLDLTNSQSFLPQIEDFLKNIFAFTSDDSNSEEASLICPQCGTSLSDFKNTGKVGCSNCYSIFKNELKNYLHTVNPKPVHVGKIPKNADTNIVMARDLRELQDKLQSAVSLEEYEEAAHIRDEIKALKEKL</sequence>
<evidence type="ECO:0000313" key="2">
    <source>
        <dbReference type="EMBL" id="SUB56535.1"/>
    </source>
</evidence>
<dbReference type="GO" id="GO:0050897">
    <property type="term" value="F:cobalt ion binding"/>
    <property type="evidence" value="ECO:0007669"/>
    <property type="project" value="TreeGrafter"/>
</dbReference>
<feature type="domain" description="UVR" evidence="1">
    <location>
        <begin position="132"/>
        <end position="167"/>
    </location>
</feature>
<accession>A0A379C474</accession>
<dbReference type="GO" id="GO:0005507">
    <property type="term" value="F:copper ion binding"/>
    <property type="evidence" value="ECO:0007669"/>
    <property type="project" value="TreeGrafter"/>
</dbReference>
<dbReference type="Pfam" id="PF02151">
    <property type="entry name" value="UVR"/>
    <property type="match status" value="1"/>
</dbReference>
<dbReference type="GO" id="GO:0008270">
    <property type="term" value="F:zinc ion binding"/>
    <property type="evidence" value="ECO:0007669"/>
    <property type="project" value="TreeGrafter"/>
</dbReference>
<proteinExistence type="predicted"/>
<dbReference type="RefSeq" id="WP_004825749.1">
    <property type="nucleotide sequence ID" value="NZ_CAMUOS010000007.1"/>
</dbReference>
<gene>
    <name evidence="2" type="ORF">NCTC13149_00307</name>
</gene>
<dbReference type="GO" id="GO:1990169">
    <property type="term" value="P:stress response to copper ion"/>
    <property type="evidence" value="ECO:0007669"/>
    <property type="project" value="TreeGrafter"/>
</dbReference>